<protein>
    <submittedName>
        <fullName evidence="1">Uncharacterized protein</fullName>
    </submittedName>
</protein>
<evidence type="ECO:0000313" key="1">
    <source>
        <dbReference type="EMBL" id="QGA80379.1"/>
    </source>
</evidence>
<keyword evidence="2" id="KW-1185">Reference proteome</keyword>
<dbReference type="GeneID" id="42364862"/>
<reference evidence="2" key="1">
    <citation type="submission" date="2019-05" db="EMBL/GenBank/DDBJ databases">
        <title>Candidatus Nanohalobium constans, a novel model system to study the DPANN nano-sized archaea: genomic and physiological characterization of a nanoarchaeon co-cultured with its chitinotrophic host.</title>
        <authorList>
            <person name="La Cono V."/>
            <person name="Arcadi E."/>
            <person name="Crisafi F."/>
            <person name="Denaro R."/>
            <person name="La Spada G."/>
            <person name="Messina E."/>
            <person name="Smedile F."/>
            <person name="Toshchakov S.V."/>
            <person name="Shevchenko M.A."/>
            <person name="Golyshin P.N."/>
            <person name="Golyshina O.V."/>
            <person name="Ferrer M."/>
            <person name="Rohde M."/>
            <person name="Mushegian A."/>
            <person name="Sorokin D.Y."/>
            <person name="Giuliano L."/>
            <person name="Yakimov M.M."/>
        </authorList>
    </citation>
    <scope>NUCLEOTIDE SEQUENCE [LARGE SCALE GENOMIC DNA]</scope>
    <source>
        <strain evidence="2">LC1Nh</strain>
    </source>
</reference>
<organism evidence="1 2">
    <name type="scientific">Candidatus Nanohalobium constans</name>
    <dbReference type="NCBI Taxonomy" id="2565781"/>
    <lineage>
        <taxon>Archaea</taxon>
        <taxon>Candidatus Nanohalarchaeota</taxon>
        <taxon>Candidatus Nanohalobia</taxon>
        <taxon>Candidatus Nanohalobiales</taxon>
        <taxon>Candidatus Nanohalobiaceae</taxon>
        <taxon>Candidatus Nanohalobium</taxon>
    </lineage>
</organism>
<sequence>MSKEKDVKLFGSIAKKSRRGLEKLAEESEAEEMREHRLKRKLKKYYRRYIKKPEAQPVEV</sequence>
<dbReference type="RefSeq" id="WP_153550117.1">
    <property type="nucleotide sequence ID" value="NZ_CP040089.1"/>
</dbReference>
<evidence type="ECO:0000313" key="2">
    <source>
        <dbReference type="Proteomes" id="UP000377803"/>
    </source>
</evidence>
<accession>A0A5Q0UHK9</accession>
<proteinExistence type="predicted"/>
<name>A0A5Q0UHK9_9ARCH</name>
<dbReference type="EMBL" id="CP040089">
    <property type="protein sequence ID" value="QGA80379.1"/>
    <property type="molecule type" value="Genomic_DNA"/>
</dbReference>
<gene>
    <name evidence="1" type="ORF">LC1Nh_0479</name>
</gene>
<dbReference type="Proteomes" id="UP000377803">
    <property type="component" value="Chromosome"/>
</dbReference>
<dbReference type="AlphaFoldDB" id="A0A5Q0UHK9"/>
<dbReference type="KEGG" id="ncon:LC1Nh_0479"/>